<evidence type="ECO:0000313" key="2">
    <source>
        <dbReference type="EMBL" id="CAG6739052.1"/>
    </source>
</evidence>
<name>A0A8D8Z1L5_9HEMI</name>
<organism evidence="2">
    <name type="scientific">Cacopsylla melanoneura</name>
    <dbReference type="NCBI Taxonomy" id="428564"/>
    <lineage>
        <taxon>Eukaryota</taxon>
        <taxon>Metazoa</taxon>
        <taxon>Ecdysozoa</taxon>
        <taxon>Arthropoda</taxon>
        <taxon>Hexapoda</taxon>
        <taxon>Insecta</taxon>
        <taxon>Pterygota</taxon>
        <taxon>Neoptera</taxon>
        <taxon>Paraneoptera</taxon>
        <taxon>Hemiptera</taxon>
        <taxon>Sternorrhyncha</taxon>
        <taxon>Psylloidea</taxon>
        <taxon>Psyllidae</taxon>
        <taxon>Psyllinae</taxon>
        <taxon>Cacopsylla</taxon>
    </lineage>
</organism>
<keyword evidence="1" id="KW-0812">Transmembrane</keyword>
<dbReference type="AlphaFoldDB" id="A0A8D8Z1L5"/>
<accession>A0A8D8Z1L5</accession>
<sequence>MVPSIACLIFSSDLLISSRKAFTFGAAHFFSLRKSSRYTFRLKLAMISSIAAFSCFTTSTILFSHSAFSELSISIILALNCMLFTSDSCMSNTIGINGKQSFFCKINSS</sequence>
<proteinExistence type="predicted"/>
<dbReference type="EMBL" id="HBUF01411063">
    <property type="protein sequence ID" value="CAG6739052.1"/>
    <property type="molecule type" value="Transcribed_RNA"/>
</dbReference>
<protein>
    <submittedName>
        <fullName evidence="2">Uncharacterized protein</fullName>
    </submittedName>
</protein>
<feature type="transmembrane region" description="Helical" evidence="1">
    <location>
        <begin position="71"/>
        <end position="90"/>
    </location>
</feature>
<evidence type="ECO:0000256" key="1">
    <source>
        <dbReference type="SAM" id="Phobius"/>
    </source>
</evidence>
<keyword evidence="1" id="KW-1133">Transmembrane helix</keyword>
<keyword evidence="1" id="KW-0472">Membrane</keyword>
<reference evidence="2" key="1">
    <citation type="submission" date="2021-05" db="EMBL/GenBank/DDBJ databases">
        <authorList>
            <person name="Alioto T."/>
            <person name="Alioto T."/>
            <person name="Gomez Garrido J."/>
        </authorList>
    </citation>
    <scope>NUCLEOTIDE SEQUENCE</scope>
</reference>
<feature type="transmembrane region" description="Helical" evidence="1">
    <location>
        <begin position="44"/>
        <end position="65"/>
    </location>
</feature>